<evidence type="ECO:0000313" key="8">
    <source>
        <dbReference type="Proteomes" id="UP000256710"/>
    </source>
</evidence>
<comment type="similarity">
    <text evidence="1">Belongs to the leucine-binding protein family.</text>
</comment>
<geneLocation type="plasmid" evidence="7">
    <name>ii</name>
</geneLocation>
<dbReference type="InterPro" id="IPR051010">
    <property type="entry name" value="BCAA_transport"/>
</dbReference>
<dbReference type="InterPro" id="IPR028082">
    <property type="entry name" value="Peripla_BP_I"/>
</dbReference>
<dbReference type="PROSITE" id="PS51257">
    <property type="entry name" value="PROKAR_LIPOPROTEIN"/>
    <property type="match status" value="1"/>
</dbReference>
<organism evidence="6 7">
    <name type="scientific">Cupriavidus neocaledonicus</name>
    <dbReference type="NCBI Taxonomy" id="1040979"/>
    <lineage>
        <taxon>Bacteria</taxon>
        <taxon>Pseudomonadati</taxon>
        <taxon>Pseudomonadota</taxon>
        <taxon>Betaproteobacteria</taxon>
        <taxon>Burkholderiales</taxon>
        <taxon>Burkholderiaceae</taxon>
        <taxon>Cupriavidus</taxon>
    </lineage>
</organism>
<evidence type="ECO:0000256" key="2">
    <source>
        <dbReference type="ARBA" id="ARBA00022729"/>
    </source>
</evidence>
<geneLocation type="plasmid" evidence="6">
    <name>II</name>
</geneLocation>
<dbReference type="EMBL" id="LT984807">
    <property type="protein sequence ID" value="SPD60495.1"/>
    <property type="molecule type" value="Genomic_DNA"/>
</dbReference>
<accession>A0A375HSV6</accession>
<evidence type="ECO:0000313" key="5">
    <source>
        <dbReference type="EMBL" id="SOZ40164.1"/>
    </source>
</evidence>
<dbReference type="CDD" id="cd06327">
    <property type="entry name" value="PBP1_SBP-like"/>
    <property type="match status" value="1"/>
</dbReference>
<evidence type="ECO:0000313" key="6">
    <source>
        <dbReference type="EMBL" id="SPD60495.1"/>
    </source>
</evidence>
<evidence type="ECO:0000259" key="4">
    <source>
        <dbReference type="Pfam" id="PF13458"/>
    </source>
</evidence>
<evidence type="ECO:0000256" key="3">
    <source>
        <dbReference type="SAM" id="SignalP"/>
    </source>
</evidence>
<proteinExistence type="inferred from homology"/>
<dbReference type="PANTHER" id="PTHR30483">
    <property type="entry name" value="LEUCINE-SPECIFIC-BINDING PROTEIN"/>
    <property type="match status" value="1"/>
</dbReference>
<dbReference type="Gene3D" id="3.40.50.2300">
    <property type="match status" value="2"/>
</dbReference>
<dbReference type="RefSeq" id="WP_018008989.1">
    <property type="nucleotide sequence ID" value="NZ_AQUR01000107.1"/>
</dbReference>
<gene>
    <name evidence="5" type="ORF">CBM2605_B70159</name>
    <name evidence="6" type="ORF">CBM2607_MP21153</name>
</gene>
<keyword evidence="8" id="KW-1185">Reference proteome</keyword>
<dbReference type="Proteomes" id="UP000256710">
    <property type="component" value="Unassembled WGS sequence"/>
</dbReference>
<dbReference type="EMBL" id="OFTC01000046">
    <property type="protein sequence ID" value="SOZ40164.1"/>
    <property type="molecule type" value="Genomic_DNA"/>
</dbReference>
<dbReference type="Proteomes" id="UP000255168">
    <property type="component" value="Plasmid II"/>
</dbReference>
<sequence length="413" mass="44574">MTLRHSIRRRAAGVLALATALACGTAQAQPRAAISDDVVKLGMLLDMSGLYADVTGRGSATAAQMAIDDFGGKVLGKKIELVVVDHQNKADIAANKAREWYDTGNVDAILDVAASAPALAVLEVAKQKNRIVVFSGPGTERITNDLCTPVSVHYAYDTYALANTTARATVQRGGKSWFFLTADYAFGHTLQDSATAVIHETGGKVVGAARHPIGASDFASYLLQAQASKAQIVGLANAGGDAINAIKAASEFGLTRNHAQRMAGLLLYVNDIHALGLKTTAGLLLTEGFYWDMNDGTRAWSRRYFEKLKKMPNMSQAGAYSSVMHYLKAVQAAGTDETAAVMKQMKSMPINDFFAKNGRIREDGRMIHDMYLFEVKTPAESKYPWDYYKVVATVPGEQAFMPAAKSKCPLLRH</sequence>
<keyword evidence="2 3" id="KW-0732">Signal</keyword>
<name>A0A375HSV6_9BURK</name>
<protein>
    <submittedName>
        <fullName evidence="5 6">SUBSTRATE-BINDING PERIPLASMIC (PBP) ABC TRANSPORTER PROTEIN, ABC-type branched-chain amino acid transport systems family</fullName>
    </submittedName>
</protein>
<feature type="domain" description="Leucine-binding protein" evidence="4">
    <location>
        <begin position="39"/>
        <end position="376"/>
    </location>
</feature>
<dbReference type="InterPro" id="IPR028081">
    <property type="entry name" value="Leu-bd"/>
</dbReference>
<dbReference type="SUPFAM" id="SSF53822">
    <property type="entry name" value="Periplasmic binding protein-like I"/>
    <property type="match status" value="1"/>
</dbReference>
<dbReference type="Pfam" id="PF13458">
    <property type="entry name" value="Peripla_BP_6"/>
    <property type="match status" value="1"/>
</dbReference>
<evidence type="ECO:0000313" key="7">
    <source>
        <dbReference type="Proteomes" id="UP000255168"/>
    </source>
</evidence>
<dbReference type="AlphaFoldDB" id="A0A375HSV6"/>
<keyword evidence="6" id="KW-0614">Plasmid</keyword>
<evidence type="ECO:0000256" key="1">
    <source>
        <dbReference type="ARBA" id="ARBA00010062"/>
    </source>
</evidence>
<feature type="signal peptide" evidence="3">
    <location>
        <begin position="1"/>
        <end position="28"/>
    </location>
</feature>
<dbReference type="PANTHER" id="PTHR30483:SF6">
    <property type="entry name" value="PERIPLASMIC BINDING PROTEIN OF ABC TRANSPORTER FOR NATURAL AMINO ACIDS"/>
    <property type="match status" value="1"/>
</dbReference>
<reference evidence="7 8" key="1">
    <citation type="submission" date="2018-01" db="EMBL/GenBank/DDBJ databases">
        <authorList>
            <person name="Clerissi C."/>
        </authorList>
    </citation>
    <scope>NUCLEOTIDE SEQUENCE [LARGE SCALE GENOMIC DNA]</scope>
    <source>
        <strain evidence="5">Cupriavidus taiwanensis STM 6082</strain>
        <strain evidence="6">Cupriavidus taiwanensis STM 6160</strain>
        <plasmid evidence="7">ii</plasmid>
        <plasmid evidence="6">II</plasmid>
    </source>
</reference>
<feature type="chain" id="PRO_5016953328" evidence="3">
    <location>
        <begin position="29"/>
        <end position="413"/>
    </location>
</feature>